<reference evidence="1 2" key="1">
    <citation type="submission" date="2019-02" db="EMBL/GenBank/DDBJ databases">
        <title>Deep-cultivation of Planctomycetes and their phenomic and genomic characterization uncovers novel biology.</title>
        <authorList>
            <person name="Wiegand S."/>
            <person name="Jogler M."/>
            <person name="Boedeker C."/>
            <person name="Pinto D."/>
            <person name="Vollmers J."/>
            <person name="Rivas-Marin E."/>
            <person name="Kohn T."/>
            <person name="Peeters S.H."/>
            <person name="Heuer A."/>
            <person name="Rast P."/>
            <person name="Oberbeckmann S."/>
            <person name="Bunk B."/>
            <person name="Jeske O."/>
            <person name="Meyerdierks A."/>
            <person name="Storesund J.E."/>
            <person name="Kallscheuer N."/>
            <person name="Luecker S."/>
            <person name="Lage O.M."/>
            <person name="Pohl T."/>
            <person name="Merkel B.J."/>
            <person name="Hornburger P."/>
            <person name="Mueller R.-W."/>
            <person name="Bruemmer F."/>
            <person name="Labrenz M."/>
            <person name="Spormann A.M."/>
            <person name="Op Den Camp H."/>
            <person name="Overmann J."/>
            <person name="Amann R."/>
            <person name="Jetten M.S.M."/>
            <person name="Mascher T."/>
            <person name="Medema M.H."/>
            <person name="Devos D.P."/>
            <person name="Kaster A.-K."/>
            <person name="Ovreas L."/>
            <person name="Rohde M."/>
            <person name="Galperin M.Y."/>
            <person name="Jogler C."/>
        </authorList>
    </citation>
    <scope>NUCLEOTIDE SEQUENCE [LARGE SCALE GENOMIC DNA]</scope>
    <source>
        <strain evidence="1 2">Pla108</strain>
    </source>
</reference>
<evidence type="ECO:0000313" key="2">
    <source>
        <dbReference type="Proteomes" id="UP000317421"/>
    </source>
</evidence>
<dbReference type="EMBL" id="SJPR01000002">
    <property type="protein sequence ID" value="TWT98202.1"/>
    <property type="molecule type" value="Genomic_DNA"/>
</dbReference>
<accession>A0A5C6ADS3</accession>
<dbReference type="Proteomes" id="UP000317421">
    <property type="component" value="Unassembled WGS sequence"/>
</dbReference>
<protein>
    <submittedName>
        <fullName evidence="1">Uncharacterized protein</fullName>
    </submittedName>
</protein>
<organism evidence="1 2">
    <name type="scientific">Botrimarina colliarenosi</name>
    <dbReference type="NCBI Taxonomy" id="2528001"/>
    <lineage>
        <taxon>Bacteria</taxon>
        <taxon>Pseudomonadati</taxon>
        <taxon>Planctomycetota</taxon>
        <taxon>Planctomycetia</taxon>
        <taxon>Pirellulales</taxon>
        <taxon>Lacipirellulaceae</taxon>
        <taxon>Botrimarina</taxon>
    </lineage>
</organism>
<evidence type="ECO:0000313" key="1">
    <source>
        <dbReference type="EMBL" id="TWT98202.1"/>
    </source>
</evidence>
<name>A0A5C6ADS3_9BACT</name>
<dbReference type="AlphaFoldDB" id="A0A5C6ADS3"/>
<sequence length="47" mass="5296">MSSEETCLRWFSTWLGSIRVVRMGHRLSEADYPVVLPSPSKVASLSE</sequence>
<comment type="caution">
    <text evidence="1">The sequence shown here is derived from an EMBL/GenBank/DDBJ whole genome shotgun (WGS) entry which is preliminary data.</text>
</comment>
<proteinExistence type="predicted"/>
<gene>
    <name evidence="1" type="ORF">Pla108_23600</name>
</gene>
<keyword evidence="2" id="KW-1185">Reference proteome</keyword>